<reference evidence="3" key="1">
    <citation type="journal article" date="2019" name="Int. J. Syst. Evol. Microbiol.">
        <title>The Global Catalogue of Microorganisms (GCM) 10K type strain sequencing project: providing services to taxonomists for standard genome sequencing and annotation.</title>
        <authorList>
            <consortium name="The Broad Institute Genomics Platform"/>
            <consortium name="The Broad Institute Genome Sequencing Center for Infectious Disease"/>
            <person name="Wu L."/>
            <person name="Ma J."/>
        </authorList>
    </citation>
    <scope>NUCLEOTIDE SEQUENCE [LARGE SCALE GENOMIC DNA]</scope>
    <source>
        <strain evidence="3">CCUG 38813</strain>
    </source>
</reference>
<keyword evidence="3" id="KW-1185">Reference proteome</keyword>
<proteinExistence type="predicted"/>
<comment type="caution">
    <text evidence="2">The sequence shown here is derived from an EMBL/GenBank/DDBJ whole genome shotgun (WGS) entry which is preliminary data.</text>
</comment>
<dbReference type="EMBL" id="JBHSMS010000062">
    <property type="protein sequence ID" value="MFC5513156.1"/>
    <property type="molecule type" value="Genomic_DNA"/>
</dbReference>
<dbReference type="PANTHER" id="PTHR43752:SF2">
    <property type="entry name" value="BNR_ASP-BOX REPEAT FAMILY PROTEIN"/>
    <property type="match status" value="1"/>
</dbReference>
<protein>
    <submittedName>
        <fullName evidence="2">Exo-alpha-sialidase</fullName>
    </submittedName>
</protein>
<sequence>MQRPATLPLYSRYRILAVCILALLAAAGAEALRWTRAAPSPATLTAPASDASGRVVVTELSRSLIPMPDNTPSAHASSLAKIPGGMLAFWWAGSRESGPDVKVYAARSRDGKWSAPWEVASRDSLGRALGFGVRRIGNPVAWTAPDGQVNLYVVATGLGGWAASRIVHLVSPDAGASFTVRRLLPLSPLLNTSVLVRNAPIALSDGGWWLPVYFELGIKYPMLMAFDAQGEPTRLQRIGARMSTLQPALVPMSDKEVRAWMRDASAEQRVQHAYSHDGGASWKDLPALDLPNHSTSLAATRLSSGDILMLHNHVAAGGSARSILRLSISKDGHAWRTIDDIASGKAGDEFSYPAMHQSGDELHVTYTHQRQAIAYHAYRIRIGDEI</sequence>
<evidence type="ECO:0000313" key="2">
    <source>
        <dbReference type="EMBL" id="MFC5513156.1"/>
    </source>
</evidence>
<name>A0ABW0PKI4_9BURK</name>
<gene>
    <name evidence="2" type="ORF">ACFPOU_18810</name>
</gene>
<organism evidence="2 3">
    <name type="scientific">Massilia jejuensis</name>
    <dbReference type="NCBI Taxonomy" id="648894"/>
    <lineage>
        <taxon>Bacteria</taxon>
        <taxon>Pseudomonadati</taxon>
        <taxon>Pseudomonadota</taxon>
        <taxon>Betaproteobacteria</taxon>
        <taxon>Burkholderiales</taxon>
        <taxon>Oxalobacteraceae</taxon>
        <taxon>Telluria group</taxon>
        <taxon>Massilia</taxon>
    </lineage>
</organism>
<feature type="domain" description="Sialidase" evidence="1">
    <location>
        <begin position="86"/>
        <end position="364"/>
    </location>
</feature>
<evidence type="ECO:0000259" key="1">
    <source>
        <dbReference type="Pfam" id="PF13088"/>
    </source>
</evidence>
<accession>A0ABW0PKI4</accession>
<dbReference type="RefSeq" id="WP_379724787.1">
    <property type="nucleotide sequence ID" value="NZ_JBHSMS010000062.1"/>
</dbReference>
<dbReference type="InterPro" id="IPR011040">
    <property type="entry name" value="Sialidase"/>
</dbReference>
<dbReference type="Gene3D" id="2.120.10.10">
    <property type="match status" value="1"/>
</dbReference>
<dbReference type="SUPFAM" id="SSF50939">
    <property type="entry name" value="Sialidases"/>
    <property type="match status" value="1"/>
</dbReference>
<evidence type="ECO:0000313" key="3">
    <source>
        <dbReference type="Proteomes" id="UP001596031"/>
    </source>
</evidence>
<dbReference type="Proteomes" id="UP001596031">
    <property type="component" value="Unassembled WGS sequence"/>
</dbReference>
<dbReference type="CDD" id="cd15482">
    <property type="entry name" value="Sialidase_non-viral"/>
    <property type="match status" value="1"/>
</dbReference>
<dbReference type="Pfam" id="PF13088">
    <property type="entry name" value="BNR_2"/>
    <property type="match status" value="1"/>
</dbReference>
<dbReference type="PANTHER" id="PTHR43752">
    <property type="entry name" value="BNR/ASP-BOX REPEAT FAMILY PROTEIN"/>
    <property type="match status" value="1"/>
</dbReference>
<dbReference type="InterPro" id="IPR036278">
    <property type="entry name" value="Sialidase_sf"/>
</dbReference>